<dbReference type="EMBL" id="FUXZ01000002">
    <property type="protein sequence ID" value="SKA60250.1"/>
    <property type="molecule type" value="Genomic_DNA"/>
</dbReference>
<protein>
    <submittedName>
        <fullName evidence="1">Cytidylate kinase</fullName>
    </submittedName>
</protein>
<sequence length="212" mass="23671">MNGNLIITIGRETGSGGREIGKMLADKLGISYYNKELLTEAARQSGLSEDILETNDERPTNSLLYSIVMDTYSFGYATSSTMDMPINNKVFLAQFNAIKTIAAKGPCVIVGRCADYALAGNEDCVSIFITADMKFRTRRISTENNLTVEKAKAFIKKTDKKRSSYYNFYTEKKWGEASSYDLCVCSSRYGIEKTVEIILNYLKTIGKIDIDV</sequence>
<dbReference type="Pfam" id="PF13189">
    <property type="entry name" value="Cytidylate_kin2"/>
    <property type="match status" value="1"/>
</dbReference>
<dbReference type="SUPFAM" id="SSF52540">
    <property type="entry name" value="P-loop containing nucleoside triphosphate hydrolases"/>
    <property type="match status" value="1"/>
</dbReference>
<evidence type="ECO:0000313" key="2">
    <source>
        <dbReference type="Proteomes" id="UP000190814"/>
    </source>
</evidence>
<dbReference type="AlphaFoldDB" id="A0A1T4V5J1"/>
<keyword evidence="2" id="KW-1185">Reference proteome</keyword>
<dbReference type="STRING" id="39495.SAMN02745111_00222"/>
<dbReference type="Proteomes" id="UP000190814">
    <property type="component" value="Unassembled WGS sequence"/>
</dbReference>
<proteinExistence type="predicted"/>
<dbReference type="OrthoDB" id="9781180at2"/>
<organism evidence="1 2">
    <name type="scientific">Eubacterium uniforme</name>
    <dbReference type="NCBI Taxonomy" id="39495"/>
    <lineage>
        <taxon>Bacteria</taxon>
        <taxon>Bacillati</taxon>
        <taxon>Bacillota</taxon>
        <taxon>Clostridia</taxon>
        <taxon>Eubacteriales</taxon>
        <taxon>Eubacteriaceae</taxon>
        <taxon>Eubacterium</taxon>
    </lineage>
</organism>
<dbReference type="InterPro" id="IPR027417">
    <property type="entry name" value="P-loop_NTPase"/>
</dbReference>
<reference evidence="1 2" key="1">
    <citation type="submission" date="2017-02" db="EMBL/GenBank/DDBJ databases">
        <authorList>
            <person name="Peterson S.W."/>
        </authorList>
    </citation>
    <scope>NUCLEOTIDE SEQUENCE [LARGE SCALE GENOMIC DNA]</scope>
    <source>
        <strain evidence="1 2">ATCC 35992</strain>
    </source>
</reference>
<keyword evidence="1" id="KW-0418">Kinase</keyword>
<dbReference type="RefSeq" id="WP_078765113.1">
    <property type="nucleotide sequence ID" value="NZ_FUXZ01000002.1"/>
</dbReference>
<accession>A0A1T4V5J1</accession>
<gene>
    <name evidence="1" type="ORF">SAMN02745111_00222</name>
</gene>
<dbReference type="Gene3D" id="3.40.50.300">
    <property type="entry name" value="P-loop containing nucleotide triphosphate hydrolases"/>
    <property type="match status" value="1"/>
</dbReference>
<dbReference type="GO" id="GO:0016301">
    <property type="term" value="F:kinase activity"/>
    <property type="evidence" value="ECO:0007669"/>
    <property type="project" value="UniProtKB-KW"/>
</dbReference>
<name>A0A1T4V5J1_9FIRM</name>
<keyword evidence="1" id="KW-0808">Transferase</keyword>
<evidence type="ECO:0000313" key="1">
    <source>
        <dbReference type="EMBL" id="SKA60250.1"/>
    </source>
</evidence>